<dbReference type="GO" id="GO:0000981">
    <property type="term" value="F:DNA-binding transcription factor activity, RNA polymerase II-specific"/>
    <property type="evidence" value="ECO:0007669"/>
    <property type="project" value="TreeGrafter"/>
</dbReference>
<evidence type="ECO:0000313" key="10">
    <source>
        <dbReference type="EMBL" id="CAQ57535.1"/>
    </source>
</evidence>
<reference evidence="10" key="1">
    <citation type="journal article" date="2008" name="BMC Evol. Biol.">
        <title>atonal- and achaete-scute-related genes in the annelid Platynereis dumerilii: insights into the evolution of neural basic-Helix-Loop-Helix genes.</title>
        <authorList>
            <person name="Simionato E."/>
            <person name="Kerner P."/>
            <person name="Dray N."/>
            <person name="Le Gouar M."/>
            <person name="Ledent V."/>
            <person name="Arendt D."/>
            <person name="Vervoort M."/>
        </authorList>
    </citation>
    <scope>NUCLEOTIDE SEQUENCE</scope>
</reference>
<accession>B3GVU8</accession>
<keyword evidence="4" id="KW-0805">Transcription regulation</keyword>
<protein>
    <submittedName>
        <fullName evidence="10">Neurogenin</fullName>
    </submittedName>
</protein>
<proteinExistence type="evidence at transcript level"/>
<feature type="compositionally biased region" description="Low complexity" evidence="8">
    <location>
        <begin position="238"/>
        <end position="274"/>
    </location>
</feature>
<sequence length="299" mass="33656">MMNTEIFNSNSPLMAVTSPGSSCSMDSEVTTILSDVHSDMTSDVHSVNSDDTVTENEENCRSRALKRENSDDSIEQTPKKRRYTKSRARPKSPTVVLKLKRTRRVKANDRERNRMHNLNSALDQLRTVLPQNTEDAKLTKIETLRFAHNYIWTLSEMLKMIEMQDKMQQQPLNLAQMGIAAMAAARAGTALPNLSDMQAMLNACQQQQQSLQHMQSQQSPPQQHQQHMIPSVPSSDASSMYYMPQSSPSMLSSSPDSCCYSPPSFPQQHHQQQASSPAVYADSWQCFTPTSPHNNGYFP</sequence>
<dbReference type="InterPro" id="IPR050359">
    <property type="entry name" value="bHLH_transcription_factors"/>
</dbReference>
<dbReference type="GO" id="GO:0061564">
    <property type="term" value="P:axon development"/>
    <property type="evidence" value="ECO:0007669"/>
    <property type="project" value="TreeGrafter"/>
</dbReference>
<dbReference type="GO" id="GO:0005634">
    <property type="term" value="C:nucleus"/>
    <property type="evidence" value="ECO:0007669"/>
    <property type="project" value="TreeGrafter"/>
</dbReference>
<dbReference type="PROSITE" id="PS50888">
    <property type="entry name" value="BHLH"/>
    <property type="match status" value="1"/>
</dbReference>
<feature type="domain" description="BHLH" evidence="9">
    <location>
        <begin position="102"/>
        <end position="154"/>
    </location>
</feature>
<dbReference type="EMBL" id="FM163172">
    <property type="protein sequence ID" value="CAQ57535.1"/>
    <property type="molecule type" value="mRNA"/>
</dbReference>
<dbReference type="SUPFAM" id="SSF47459">
    <property type="entry name" value="HLH, helix-loop-helix DNA-binding domain"/>
    <property type="match status" value="1"/>
</dbReference>
<feature type="region of interest" description="Disordered" evidence="8">
    <location>
        <begin position="205"/>
        <end position="274"/>
    </location>
</feature>
<evidence type="ECO:0000256" key="1">
    <source>
        <dbReference type="ARBA" id="ARBA00022473"/>
    </source>
</evidence>
<feature type="compositionally biased region" description="Basic residues" evidence="8">
    <location>
        <begin position="79"/>
        <end position="90"/>
    </location>
</feature>
<evidence type="ECO:0000256" key="6">
    <source>
        <dbReference type="ARBA" id="ARBA00023163"/>
    </source>
</evidence>
<dbReference type="PANTHER" id="PTHR19290">
    <property type="entry name" value="BASIC HELIX-LOOP-HELIX PROTEIN NEUROGENIN-RELATED"/>
    <property type="match status" value="1"/>
</dbReference>
<dbReference type="AlphaFoldDB" id="B3GVU8"/>
<keyword evidence="2" id="KW-0221">Differentiation</keyword>
<evidence type="ECO:0000256" key="7">
    <source>
        <dbReference type="ARBA" id="ARBA00023242"/>
    </source>
</evidence>
<keyword evidence="3" id="KW-0524">Neurogenesis</keyword>
<keyword evidence="7" id="KW-0539">Nucleus</keyword>
<dbReference type="GO" id="GO:0007423">
    <property type="term" value="P:sensory organ development"/>
    <property type="evidence" value="ECO:0007669"/>
    <property type="project" value="TreeGrafter"/>
</dbReference>
<evidence type="ECO:0000256" key="2">
    <source>
        <dbReference type="ARBA" id="ARBA00022782"/>
    </source>
</evidence>
<organism evidence="10">
    <name type="scientific">Platynereis dumerilii</name>
    <name type="common">Dumeril's clam worm</name>
    <dbReference type="NCBI Taxonomy" id="6359"/>
    <lineage>
        <taxon>Eukaryota</taxon>
        <taxon>Metazoa</taxon>
        <taxon>Spiralia</taxon>
        <taxon>Lophotrochozoa</taxon>
        <taxon>Annelida</taxon>
        <taxon>Polychaeta</taxon>
        <taxon>Errantia</taxon>
        <taxon>Phyllodocida</taxon>
        <taxon>Nereididae</taxon>
        <taxon>Platynereis</taxon>
    </lineage>
</organism>
<name>B3GVU8_PLADU</name>
<evidence type="ECO:0000256" key="8">
    <source>
        <dbReference type="SAM" id="MobiDB-lite"/>
    </source>
</evidence>
<keyword evidence="1" id="KW-0217">Developmental protein</keyword>
<evidence type="ECO:0000259" key="9">
    <source>
        <dbReference type="PROSITE" id="PS50888"/>
    </source>
</evidence>
<dbReference type="GO" id="GO:0046983">
    <property type="term" value="F:protein dimerization activity"/>
    <property type="evidence" value="ECO:0007669"/>
    <property type="project" value="InterPro"/>
</dbReference>
<evidence type="ECO:0000256" key="5">
    <source>
        <dbReference type="ARBA" id="ARBA00023125"/>
    </source>
</evidence>
<dbReference type="Gene3D" id="4.10.280.10">
    <property type="entry name" value="Helix-loop-helix DNA-binding domain"/>
    <property type="match status" value="1"/>
</dbReference>
<gene>
    <name evidence="10" type="primary">neurog</name>
</gene>
<dbReference type="PANTHER" id="PTHR19290:SF163">
    <property type="entry name" value="BASIC HELIX-LOOP-HELIX NEURAL TRANSCRIPTION FACTOR TAP"/>
    <property type="match status" value="1"/>
</dbReference>
<dbReference type="CDD" id="cd11428">
    <property type="entry name" value="bHLH_TS_NGN"/>
    <property type="match status" value="1"/>
</dbReference>
<dbReference type="GO" id="GO:0070888">
    <property type="term" value="F:E-box binding"/>
    <property type="evidence" value="ECO:0007669"/>
    <property type="project" value="TreeGrafter"/>
</dbReference>
<dbReference type="FunFam" id="4.10.280.10:FF:000006">
    <property type="entry name" value="Neurogenic differentiation factor"/>
    <property type="match status" value="1"/>
</dbReference>
<keyword evidence="5" id="KW-0238">DNA-binding</keyword>
<dbReference type="InterPro" id="IPR011598">
    <property type="entry name" value="bHLH_dom"/>
</dbReference>
<feature type="compositionally biased region" description="Low complexity" evidence="8">
    <location>
        <begin position="205"/>
        <end position="228"/>
    </location>
</feature>
<dbReference type="GO" id="GO:0045944">
    <property type="term" value="P:positive regulation of transcription by RNA polymerase II"/>
    <property type="evidence" value="ECO:0007669"/>
    <property type="project" value="TreeGrafter"/>
</dbReference>
<feature type="region of interest" description="Disordered" evidence="8">
    <location>
        <begin position="40"/>
        <end position="93"/>
    </location>
</feature>
<dbReference type="InterPro" id="IPR036638">
    <property type="entry name" value="HLH_DNA-bd_sf"/>
</dbReference>
<dbReference type="SMART" id="SM00353">
    <property type="entry name" value="HLH"/>
    <property type="match status" value="1"/>
</dbReference>
<keyword evidence="6" id="KW-0804">Transcription</keyword>
<feature type="compositionally biased region" description="Basic and acidic residues" evidence="8">
    <location>
        <begin position="58"/>
        <end position="70"/>
    </location>
</feature>
<evidence type="ECO:0000256" key="3">
    <source>
        <dbReference type="ARBA" id="ARBA00022902"/>
    </source>
</evidence>
<dbReference type="Pfam" id="PF00010">
    <property type="entry name" value="HLH"/>
    <property type="match status" value="1"/>
</dbReference>
<evidence type="ECO:0000256" key="4">
    <source>
        <dbReference type="ARBA" id="ARBA00023015"/>
    </source>
</evidence>